<accession>A0A0G4ER46</accession>
<dbReference type="Pfam" id="PF04777">
    <property type="entry name" value="Evr1_Alr"/>
    <property type="match status" value="1"/>
</dbReference>
<comment type="catalytic activity">
    <reaction evidence="6">
        <text>2 R'C(R)SH + O2 = R'C(R)S-S(R)CR' + H2O2</text>
        <dbReference type="Rhea" id="RHEA:17357"/>
        <dbReference type="ChEBI" id="CHEBI:15379"/>
        <dbReference type="ChEBI" id="CHEBI:16240"/>
        <dbReference type="ChEBI" id="CHEBI:16520"/>
        <dbReference type="ChEBI" id="CHEBI:17412"/>
        <dbReference type="EC" id="1.8.3.2"/>
    </reaction>
</comment>
<keyword evidence="4 6" id="KW-0560">Oxidoreductase</keyword>
<dbReference type="Proteomes" id="UP000041254">
    <property type="component" value="Unassembled WGS sequence"/>
</dbReference>
<evidence type="ECO:0000313" key="9">
    <source>
        <dbReference type="EMBL" id="CEM00046.1"/>
    </source>
</evidence>
<dbReference type="OrthoDB" id="17199at2759"/>
<dbReference type="InParanoid" id="A0A0G4ER46"/>
<evidence type="ECO:0000256" key="7">
    <source>
        <dbReference type="SAM" id="MobiDB-lite"/>
    </source>
</evidence>
<dbReference type="PANTHER" id="PTHR12645">
    <property type="entry name" value="ALR/ERV"/>
    <property type="match status" value="1"/>
</dbReference>
<dbReference type="InterPro" id="IPR017905">
    <property type="entry name" value="ERV/ALR_sulphydryl_oxidase"/>
</dbReference>
<dbReference type="InterPro" id="IPR039799">
    <property type="entry name" value="ALR/ERV"/>
</dbReference>
<evidence type="ECO:0000256" key="6">
    <source>
        <dbReference type="RuleBase" id="RU371123"/>
    </source>
</evidence>
<keyword evidence="3 6" id="KW-0274">FAD</keyword>
<gene>
    <name evidence="9" type="ORF">Vbra_5365</name>
</gene>
<evidence type="ECO:0000256" key="1">
    <source>
        <dbReference type="ARBA" id="ARBA00001974"/>
    </source>
</evidence>
<evidence type="ECO:0000256" key="4">
    <source>
        <dbReference type="ARBA" id="ARBA00023002"/>
    </source>
</evidence>
<dbReference type="PhylomeDB" id="A0A0G4ER46"/>
<feature type="domain" description="ERV/ALR sulfhydryl oxidase" evidence="8">
    <location>
        <begin position="31"/>
        <end position="132"/>
    </location>
</feature>
<proteinExistence type="predicted"/>
<evidence type="ECO:0000256" key="2">
    <source>
        <dbReference type="ARBA" id="ARBA00022630"/>
    </source>
</evidence>
<dbReference type="EC" id="1.8.3.2" evidence="6"/>
<dbReference type="VEuPathDB" id="CryptoDB:Vbra_5365"/>
<dbReference type="FunCoup" id="A0A0G4ER46">
    <property type="interactions" value="11"/>
</dbReference>
<dbReference type="GO" id="GO:0005739">
    <property type="term" value="C:mitochondrion"/>
    <property type="evidence" value="ECO:0007669"/>
    <property type="project" value="TreeGrafter"/>
</dbReference>
<dbReference type="GO" id="GO:0050660">
    <property type="term" value="F:flavin adenine dinucleotide binding"/>
    <property type="evidence" value="ECO:0007669"/>
    <property type="project" value="TreeGrafter"/>
</dbReference>
<evidence type="ECO:0000313" key="10">
    <source>
        <dbReference type="Proteomes" id="UP000041254"/>
    </source>
</evidence>
<evidence type="ECO:0000259" key="8">
    <source>
        <dbReference type="PROSITE" id="PS51324"/>
    </source>
</evidence>
<comment type="cofactor">
    <cofactor evidence="1 6">
        <name>FAD</name>
        <dbReference type="ChEBI" id="CHEBI:57692"/>
    </cofactor>
</comment>
<dbReference type="PANTHER" id="PTHR12645:SF0">
    <property type="entry name" value="FAD-LINKED SULFHYDRYL OXIDASE ALR"/>
    <property type="match status" value="1"/>
</dbReference>
<keyword evidence="2 6" id="KW-0285">Flavoprotein</keyword>
<keyword evidence="5" id="KW-1015">Disulfide bond</keyword>
<sequence>MDQLDRELERCTEASCGDRPQVARPAGAPPPPPDRNEIGQAGWHFLHTLAARHPAAPSDEERLVSKAWMWAFTRLYPCHICRLGFEKILKDSQPRTESRDSYAMWMCEVHNAVNEDIGAPTRPCVLEELLKMGITST</sequence>
<dbReference type="PROSITE" id="PS51324">
    <property type="entry name" value="ERV_ALR"/>
    <property type="match status" value="1"/>
</dbReference>
<feature type="compositionally biased region" description="Basic and acidic residues" evidence="7">
    <location>
        <begin position="1"/>
        <end position="12"/>
    </location>
</feature>
<dbReference type="AlphaFoldDB" id="A0A0G4ER46"/>
<dbReference type="STRING" id="1169540.A0A0G4ER46"/>
<dbReference type="OMA" id="FALWMCQ"/>
<dbReference type="SUPFAM" id="SSF69000">
    <property type="entry name" value="FAD-dependent thiol oxidase"/>
    <property type="match status" value="1"/>
</dbReference>
<reference evidence="9 10" key="1">
    <citation type="submission" date="2014-11" db="EMBL/GenBank/DDBJ databases">
        <authorList>
            <person name="Zhu J."/>
            <person name="Qi W."/>
            <person name="Song R."/>
        </authorList>
    </citation>
    <scope>NUCLEOTIDE SEQUENCE [LARGE SCALE GENOMIC DNA]</scope>
</reference>
<feature type="region of interest" description="Disordered" evidence="7">
    <location>
        <begin position="1"/>
        <end position="39"/>
    </location>
</feature>
<dbReference type="GO" id="GO:0016971">
    <property type="term" value="F:flavin-dependent sulfhydryl oxidase activity"/>
    <property type="evidence" value="ECO:0007669"/>
    <property type="project" value="InterPro"/>
</dbReference>
<dbReference type="Gene3D" id="1.20.120.310">
    <property type="entry name" value="ERV/ALR sulfhydryl oxidase domain"/>
    <property type="match status" value="1"/>
</dbReference>
<evidence type="ECO:0000256" key="5">
    <source>
        <dbReference type="ARBA" id="ARBA00023157"/>
    </source>
</evidence>
<name>A0A0G4ER46_VITBC</name>
<dbReference type="InterPro" id="IPR036774">
    <property type="entry name" value="ERV/ALR_sulphydryl_oxid_sf"/>
</dbReference>
<evidence type="ECO:0000256" key="3">
    <source>
        <dbReference type="ARBA" id="ARBA00022827"/>
    </source>
</evidence>
<organism evidence="9 10">
    <name type="scientific">Vitrella brassicaformis (strain CCMP3155)</name>
    <dbReference type="NCBI Taxonomy" id="1169540"/>
    <lineage>
        <taxon>Eukaryota</taxon>
        <taxon>Sar</taxon>
        <taxon>Alveolata</taxon>
        <taxon>Colpodellida</taxon>
        <taxon>Vitrellaceae</taxon>
        <taxon>Vitrella</taxon>
    </lineage>
</organism>
<keyword evidence="10" id="KW-1185">Reference proteome</keyword>
<protein>
    <recommendedName>
        <fullName evidence="6">Sulfhydryl oxidase</fullName>
        <ecNumber evidence="6">1.8.3.2</ecNumber>
    </recommendedName>
</protein>
<dbReference type="EMBL" id="CDMY01000294">
    <property type="protein sequence ID" value="CEM00046.1"/>
    <property type="molecule type" value="Genomic_DNA"/>
</dbReference>